<accession>A0A1M7LTS0</accession>
<evidence type="ECO:0000313" key="1">
    <source>
        <dbReference type="EMBL" id="SHM81120.1"/>
    </source>
</evidence>
<name>A0A1M7LTS0_RUMFL</name>
<proteinExistence type="predicted"/>
<gene>
    <name evidence="1" type="ORF">SAMN04487860_11540</name>
</gene>
<dbReference type="EMBL" id="FRCT01000015">
    <property type="protein sequence ID" value="SHM81120.1"/>
    <property type="molecule type" value="Genomic_DNA"/>
</dbReference>
<dbReference type="OrthoDB" id="1821425at2"/>
<evidence type="ECO:0000313" key="2">
    <source>
        <dbReference type="Proteomes" id="UP000184394"/>
    </source>
</evidence>
<organism evidence="1 2">
    <name type="scientific">Ruminococcus flavefaciens</name>
    <dbReference type="NCBI Taxonomy" id="1265"/>
    <lineage>
        <taxon>Bacteria</taxon>
        <taxon>Bacillati</taxon>
        <taxon>Bacillota</taxon>
        <taxon>Clostridia</taxon>
        <taxon>Eubacteriales</taxon>
        <taxon>Oscillospiraceae</taxon>
        <taxon>Ruminococcus</taxon>
    </lineage>
</organism>
<dbReference type="RefSeq" id="WP_072952055.1">
    <property type="nucleotide sequence ID" value="NZ_FRCT01000015.1"/>
</dbReference>
<sequence>MKSRKKHIAAAAAGAVILFLTPLIVYAFILKSAEKVNQFRPAKQDILIAENQNNPAETQDNEIKWSVTTNTSGNHVAVKEVSVNEISNPNGEYLRVRLVPAWYDSSGCIVSGIEDVTDICSAVIEDNKLLFKDSGGENTVVTVNLAENWNEKWETVPNNTNVQYFKSKVPIKKDEKEIELMSSVEISDTILSSAQTNNITLHLDVLTDSIQDNVNPKWQ</sequence>
<reference evidence="1 2" key="1">
    <citation type="submission" date="2016-11" db="EMBL/GenBank/DDBJ databases">
        <authorList>
            <person name="Jaros S."/>
            <person name="Januszkiewicz K."/>
            <person name="Wedrychowicz H."/>
        </authorList>
    </citation>
    <scope>NUCLEOTIDE SEQUENCE [LARGE SCALE GENOMIC DNA]</scope>
    <source>
        <strain evidence="1 2">Y1</strain>
    </source>
</reference>
<dbReference type="AlphaFoldDB" id="A0A1M7LTS0"/>
<dbReference type="Proteomes" id="UP000184394">
    <property type="component" value="Unassembled WGS sequence"/>
</dbReference>
<protein>
    <submittedName>
        <fullName evidence="1">Uncharacterized protein</fullName>
    </submittedName>
</protein>